<feature type="compositionally biased region" description="Polar residues" evidence="1">
    <location>
        <begin position="1"/>
        <end position="14"/>
    </location>
</feature>
<feature type="region of interest" description="Disordered" evidence="1">
    <location>
        <begin position="58"/>
        <end position="93"/>
    </location>
</feature>
<dbReference type="EMBL" id="MFAY01000054">
    <property type="protein sequence ID" value="OGD87748.1"/>
    <property type="molecule type" value="Genomic_DNA"/>
</dbReference>
<protein>
    <submittedName>
        <fullName evidence="2">Uncharacterized protein</fullName>
    </submittedName>
</protein>
<accession>A0A1F5G7B4</accession>
<name>A0A1F5G7B4_9BACT</name>
<dbReference type="Proteomes" id="UP000178577">
    <property type="component" value="Unassembled WGS sequence"/>
</dbReference>
<dbReference type="AlphaFoldDB" id="A0A1F5G7B4"/>
<comment type="caution">
    <text evidence="2">The sequence shown here is derived from an EMBL/GenBank/DDBJ whole genome shotgun (WGS) entry which is preliminary data.</text>
</comment>
<proteinExistence type="predicted"/>
<gene>
    <name evidence="2" type="ORF">A2693_03405</name>
</gene>
<evidence type="ECO:0000256" key="1">
    <source>
        <dbReference type="SAM" id="MobiDB-lite"/>
    </source>
</evidence>
<organism evidence="2 3">
    <name type="scientific">Candidatus Curtissbacteria bacterium RIFCSPHIGHO2_01_FULL_40_12</name>
    <dbReference type="NCBI Taxonomy" id="1797710"/>
    <lineage>
        <taxon>Bacteria</taxon>
        <taxon>Candidatus Curtissiibacteriota</taxon>
    </lineage>
</organism>
<reference evidence="2 3" key="1">
    <citation type="journal article" date="2016" name="Nat. Commun.">
        <title>Thousands of microbial genomes shed light on interconnected biogeochemical processes in an aquifer system.</title>
        <authorList>
            <person name="Anantharaman K."/>
            <person name="Brown C.T."/>
            <person name="Hug L.A."/>
            <person name="Sharon I."/>
            <person name="Castelle C.J."/>
            <person name="Probst A.J."/>
            <person name="Thomas B.C."/>
            <person name="Singh A."/>
            <person name="Wilkins M.J."/>
            <person name="Karaoz U."/>
            <person name="Brodie E.L."/>
            <person name="Williams K.H."/>
            <person name="Hubbard S.S."/>
            <person name="Banfield J.F."/>
        </authorList>
    </citation>
    <scope>NUCLEOTIDE SEQUENCE [LARGE SCALE GENOMIC DNA]</scope>
</reference>
<evidence type="ECO:0000313" key="3">
    <source>
        <dbReference type="Proteomes" id="UP000178577"/>
    </source>
</evidence>
<evidence type="ECO:0000313" key="2">
    <source>
        <dbReference type="EMBL" id="OGD87748.1"/>
    </source>
</evidence>
<sequence>MQEIIRTQSATPSEKTPHPVNSEGSTAHHWTIASPKGATSIGTCKLCGEEREFNNSASIHIWETDDPKPGQPWRTARQKSVERSNHSDGNELE</sequence>
<feature type="compositionally biased region" description="Basic and acidic residues" evidence="1">
    <location>
        <begin position="79"/>
        <end position="93"/>
    </location>
</feature>
<feature type="region of interest" description="Disordered" evidence="1">
    <location>
        <begin position="1"/>
        <end position="41"/>
    </location>
</feature>